<dbReference type="Pfam" id="PF12202">
    <property type="entry name" value="OSR1_C"/>
    <property type="match status" value="1"/>
</dbReference>
<proteinExistence type="inferred from homology"/>
<evidence type="ECO:0000313" key="19">
    <source>
        <dbReference type="WBParaSite" id="mrna-Wban_01225"/>
    </source>
</evidence>
<evidence type="ECO:0000256" key="15">
    <source>
        <dbReference type="SAM" id="Coils"/>
    </source>
</evidence>
<accession>A0AAF5PIL9</accession>
<dbReference type="EC" id="2.7.11.1" evidence="3"/>
<sequence length="1755" mass="192732">MEDKEASAECRKTNATQAGYRKRVMRRVNEDSHTQEPVASGTSNWLSGEERSRLEAVQRDWRLSRPAKPYSPWSRYRQPSVDKSSKPAGTTTRKDATAHQQISFERNRVPAVPSLTIQSSSQGSEKKIHESVNEEDEKEKIEENTAVISKTPSSLPSHENEKKDELARAEEKQREVVDDDADAEEEKPIDKSPDGRFLKFDEELGRGSFKTVYRGLDTETGVAVAWCELQESKLNKVTVEGKAERQRFREEAEMLKGLQHPNIVRFYDYWERQDHTGKKRYIVLVTELMTSGTLKMYLKRFKRINIKVLKSWCRQILKGLSFLHSRNPPVIHRDLKCDNIFITGTTGSVKIGDLGLATLKNKSYAKSVIGTPEFMAPEMYEEMYDESVDVYAFGMCLLEMVTGEYPYSECQFPAQIYRKVTTGVKPECFSRIPQQYPEIREIIDRCIRVRREERSTVKQLLSDDFFTPEELIGIRVEIKNRDADLSDINSEIQMQLRVFDEKKRKQYRFKENEGLQFAFDIETDKAEEVVQQMIEQQHIPEEDTRMITKLIKDKVEAFKRDREFRHAELKRMREEEQRKQEEEAIRNEMLLRAREKERMEREAATAFDQQQQSQQQPQQLQQQQQQQSQQLPQQQQPVGASSENDDHHDGPVKYKKLKKKVVIEVLRIVVDETNQQPLVSCRLDTSHKTVTFQFAPDSDKPSVITKKLLDQDCLTSPQVGVVVDQLEKIIQMIVTDPVKAVGVKIISFVDSASANARVETTVSQSNIAANAITSPDVLVESNSSLTATSSVQNFQAVHPLSTLKNQSLDQTVNSTVLHSTDITTPFVISNASIFQSSPGMTQPPSSATQQPPVSVTSHAAASITTTTPSIASPVLAPPVTLAITAAVTTTKSTTTSTTTAAAITVTTATITATKTSRFLVTKSTLPVDINSSAVLTSPSSNLQEHTKLTDTATLLAQSSATSAATSIPVITSLQVAAGAGGAKQVLPAMSSVSCSSVKSSVPTTVQIVPFTTVSAGQITTATVSHMDNSLINEHQVKDAPPIVIAVSNSTSSPSFNPSQTVNASATVLHHVARGESRTTLEKLESELCKVSGVNPPNNIPSVTNSGSVQMVPPSDLSAVSGGSLPCTSLPHTPSVCSNLTHNLTDLNDKLMALSQKMQGEQMEEVIYQSSETLAPLTQTQQSPAITPSLPSASAVPLVSTTLPNIVSGTITPGKTSATPEAGILHVDTLNELADALQKVIHVEPRETGSVPPSGVDIASHVTSLPIEHLSPNAKDTLHAGTNSKAKGTNSKAKGTSSKSKRKKRAVLASDTTKHTLEDMKNISSAGEGGGGGNAKLEDGNRPGATSPNVPNSDEAVLNVSAVATQINNTNTAISDGGGTTTNSAPLAKFENLETALTTTLGTHGCCPTVPYIFNSTHPSYRINNTANADTQQTELTQVSSMDEIHTSQQPSIAMSRAYETTKRSTGELASVTIPKGAVFHVGTPPPMHFSDSASQTELISTRDPLDHMFSPTTSYNSDCDFQLDEECNDEDDDPICSLLQRHKLEMELLRERQNRELQQARSRFRHNLSNGNASSTTTGGYLTRSVDSTGSSLHAPVHIPYHHPLTSSRVTSQLALPSSISLPGSPPQHSFLGQHLAPLRDTLPRRACAATSLVESARHTSVDAALSRRSIHYPLQISNYAVDQHRHCYCYHHYYNQQQQQGSSSSDHCHFYGSILSRQPVAAIMHRTSAITEVAPSLNSNIERQLRETFSTPPQ</sequence>
<keyword evidence="6" id="KW-0723">Serine/threonine-protein kinase</keyword>
<reference evidence="18" key="1">
    <citation type="submission" date="2015-03" db="EMBL/GenBank/DDBJ databases">
        <title>Wuchereria bancrofti Genome Sequencing Papua New Guinea Strain.</title>
        <authorList>
            <person name="Small S.T."/>
            <person name="Serre D."/>
            <person name="Zimmerman P.A."/>
        </authorList>
    </citation>
    <scope>NUCLEOTIDE SEQUENCE [LARGE SCALE GENOMIC DNA]</scope>
    <source>
        <strain evidence="18">pt0022</strain>
    </source>
</reference>
<dbReference type="GO" id="GO:0006884">
    <property type="term" value="P:cell volume homeostasis"/>
    <property type="evidence" value="ECO:0007669"/>
    <property type="project" value="UniProtKB-ARBA"/>
</dbReference>
<feature type="region of interest" description="Disordered" evidence="16">
    <location>
        <begin position="596"/>
        <end position="653"/>
    </location>
</feature>
<feature type="compositionally biased region" description="Basic and acidic residues" evidence="16">
    <location>
        <begin position="48"/>
        <end position="63"/>
    </location>
</feature>
<dbReference type="GO" id="GO:0005737">
    <property type="term" value="C:cytoplasm"/>
    <property type="evidence" value="ECO:0007669"/>
    <property type="project" value="UniProtKB-SubCell"/>
</dbReference>
<comment type="catalytic activity">
    <reaction evidence="12">
        <text>L-threonyl-[protein] + ATP = O-phospho-L-threonyl-[protein] + ADP + H(+)</text>
        <dbReference type="Rhea" id="RHEA:46608"/>
        <dbReference type="Rhea" id="RHEA-COMP:11060"/>
        <dbReference type="Rhea" id="RHEA-COMP:11605"/>
        <dbReference type="ChEBI" id="CHEBI:15378"/>
        <dbReference type="ChEBI" id="CHEBI:30013"/>
        <dbReference type="ChEBI" id="CHEBI:30616"/>
        <dbReference type="ChEBI" id="CHEBI:61977"/>
        <dbReference type="ChEBI" id="CHEBI:456216"/>
        <dbReference type="EC" id="2.7.11.1"/>
    </reaction>
</comment>
<evidence type="ECO:0000256" key="14">
    <source>
        <dbReference type="ARBA" id="ARBA00061662"/>
    </source>
</evidence>
<keyword evidence="7" id="KW-0808">Transferase</keyword>
<keyword evidence="5" id="KW-0963">Cytoplasm</keyword>
<keyword evidence="9" id="KW-0418">Kinase</keyword>
<dbReference type="Gene3D" id="3.30.200.20">
    <property type="entry name" value="Phosphorylase Kinase, domain 1"/>
    <property type="match status" value="1"/>
</dbReference>
<keyword evidence="10" id="KW-0067">ATP-binding</keyword>
<evidence type="ECO:0000256" key="16">
    <source>
        <dbReference type="SAM" id="MobiDB-lite"/>
    </source>
</evidence>
<evidence type="ECO:0000256" key="6">
    <source>
        <dbReference type="ARBA" id="ARBA00022527"/>
    </source>
</evidence>
<dbReference type="PANTHER" id="PTHR13902">
    <property type="entry name" value="SERINE/THREONINE-PROTEIN KINASE WNK WITH NO LYSINE -RELATED"/>
    <property type="match status" value="1"/>
</dbReference>
<dbReference type="InterPro" id="IPR008271">
    <property type="entry name" value="Ser/Thr_kinase_AS"/>
</dbReference>
<organism evidence="18 19">
    <name type="scientific">Wuchereria bancrofti</name>
    <dbReference type="NCBI Taxonomy" id="6293"/>
    <lineage>
        <taxon>Eukaryota</taxon>
        <taxon>Metazoa</taxon>
        <taxon>Ecdysozoa</taxon>
        <taxon>Nematoda</taxon>
        <taxon>Chromadorea</taxon>
        <taxon>Rhabditida</taxon>
        <taxon>Spirurina</taxon>
        <taxon>Spiruromorpha</taxon>
        <taxon>Filarioidea</taxon>
        <taxon>Onchocercidae</taxon>
        <taxon>Wuchereria</taxon>
    </lineage>
</organism>
<feature type="domain" description="Protein kinase" evidence="17">
    <location>
        <begin position="198"/>
        <end position="466"/>
    </location>
</feature>
<evidence type="ECO:0000313" key="18">
    <source>
        <dbReference type="Proteomes" id="UP000093561"/>
    </source>
</evidence>
<evidence type="ECO:0000256" key="3">
    <source>
        <dbReference type="ARBA" id="ARBA00012513"/>
    </source>
</evidence>
<evidence type="ECO:0000256" key="1">
    <source>
        <dbReference type="ARBA" id="ARBA00001946"/>
    </source>
</evidence>
<feature type="compositionally biased region" description="Low complexity" evidence="16">
    <location>
        <begin position="604"/>
        <end position="636"/>
    </location>
</feature>
<keyword evidence="4" id="KW-0217">Developmental protein</keyword>
<feature type="region of interest" description="Disordered" evidence="16">
    <location>
        <begin position="1271"/>
        <end position="1351"/>
    </location>
</feature>
<evidence type="ECO:0000256" key="4">
    <source>
        <dbReference type="ARBA" id="ARBA00022473"/>
    </source>
</evidence>
<comment type="catalytic activity">
    <reaction evidence="13">
        <text>L-seryl-[protein] + ATP = O-phospho-L-seryl-[protein] + ADP + H(+)</text>
        <dbReference type="Rhea" id="RHEA:17989"/>
        <dbReference type="Rhea" id="RHEA-COMP:9863"/>
        <dbReference type="Rhea" id="RHEA-COMP:11604"/>
        <dbReference type="ChEBI" id="CHEBI:15378"/>
        <dbReference type="ChEBI" id="CHEBI:29999"/>
        <dbReference type="ChEBI" id="CHEBI:30616"/>
        <dbReference type="ChEBI" id="CHEBI:83421"/>
        <dbReference type="ChEBI" id="CHEBI:456216"/>
        <dbReference type="EC" id="2.7.11.1"/>
    </reaction>
</comment>
<evidence type="ECO:0000256" key="7">
    <source>
        <dbReference type="ARBA" id="ARBA00022679"/>
    </source>
</evidence>
<feature type="compositionally biased region" description="Basic and acidic residues" evidence="16">
    <location>
        <begin position="1311"/>
        <end position="1320"/>
    </location>
</feature>
<dbReference type="Gene3D" id="1.10.510.10">
    <property type="entry name" value="Transferase(Phosphotransferase) domain 1"/>
    <property type="match status" value="1"/>
</dbReference>
<dbReference type="WBParaSite" id="mrna-Wban_01225">
    <property type="protein sequence ID" value="mrna-Wban_01225"/>
    <property type="gene ID" value="Wban_01225"/>
</dbReference>
<evidence type="ECO:0000256" key="12">
    <source>
        <dbReference type="ARBA" id="ARBA00047899"/>
    </source>
</evidence>
<keyword evidence="8" id="KW-0547">Nucleotide-binding</keyword>
<evidence type="ECO:0000256" key="11">
    <source>
        <dbReference type="ARBA" id="ARBA00023054"/>
    </source>
</evidence>
<name>A0AAF5PIL9_WUCBA</name>
<feature type="region of interest" description="Disordered" evidence="16">
    <location>
        <begin position="1"/>
        <end position="196"/>
    </location>
</feature>
<dbReference type="Pfam" id="PF00069">
    <property type="entry name" value="Pkinase"/>
    <property type="match status" value="1"/>
</dbReference>
<dbReference type="CDD" id="cd13983">
    <property type="entry name" value="STKc_WNK"/>
    <property type="match status" value="1"/>
</dbReference>
<dbReference type="InterPro" id="IPR011009">
    <property type="entry name" value="Kinase-like_dom_sf"/>
</dbReference>
<dbReference type="GO" id="GO:0004674">
    <property type="term" value="F:protein serine/threonine kinase activity"/>
    <property type="evidence" value="ECO:0007669"/>
    <property type="project" value="UniProtKB-KW"/>
</dbReference>
<evidence type="ECO:0000256" key="8">
    <source>
        <dbReference type="ARBA" id="ARBA00022741"/>
    </source>
</evidence>
<feature type="compositionally biased region" description="Basic and acidic residues" evidence="16">
    <location>
        <begin position="158"/>
        <end position="176"/>
    </location>
</feature>
<feature type="compositionally biased region" description="Polar residues" evidence="16">
    <location>
        <begin position="35"/>
        <end position="46"/>
    </location>
</feature>
<feature type="compositionally biased region" description="Basic and acidic residues" evidence="16">
    <location>
        <begin position="124"/>
        <end position="143"/>
    </location>
</feature>
<feature type="compositionally biased region" description="Basic and acidic residues" evidence="16">
    <location>
        <begin position="1"/>
        <end position="12"/>
    </location>
</feature>
<dbReference type="PROSITE" id="PS50011">
    <property type="entry name" value="PROTEIN_KINASE_DOM"/>
    <property type="match status" value="1"/>
</dbReference>
<feature type="compositionally biased region" description="Polar residues" evidence="16">
    <location>
        <begin position="146"/>
        <end position="157"/>
    </location>
</feature>
<dbReference type="GO" id="GO:0005524">
    <property type="term" value="F:ATP binding"/>
    <property type="evidence" value="ECO:0007669"/>
    <property type="project" value="UniProtKB-KW"/>
</dbReference>
<dbReference type="FunFam" id="3.30.200.20:FF:001054">
    <property type="entry name" value="Serine/threonine-protein kinase WNK1"/>
    <property type="match status" value="1"/>
</dbReference>
<feature type="compositionally biased region" description="Low complexity" evidence="16">
    <location>
        <begin position="1286"/>
        <end position="1297"/>
    </location>
</feature>
<dbReference type="Gene3D" id="3.10.20.90">
    <property type="entry name" value="Phosphatidylinositol 3-kinase Catalytic Subunit, Chain A, domain 1"/>
    <property type="match status" value="1"/>
</dbReference>
<feature type="region of interest" description="Disordered" evidence="16">
    <location>
        <begin position="837"/>
        <end position="860"/>
    </location>
</feature>
<evidence type="ECO:0000259" key="17">
    <source>
        <dbReference type="PROSITE" id="PS50011"/>
    </source>
</evidence>
<reference evidence="18" key="2">
    <citation type="journal article" date="2016" name="Mol. Ecol.">
        <title>Population genomics of the filarial nematode parasite Wuchereria bancrofti from mosquitoes.</title>
        <authorList>
            <person name="Small S.T."/>
            <person name="Reimer L.J."/>
            <person name="Tisch D.J."/>
            <person name="King C.L."/>
            <person name="Christensen B.M."/>
            <person name="Siba P.M."/>
            <person name="Kazura J.W."/>
            <person name="Serre D."/>
            <person name="Zimmerman P.A."/>
        </authorList>
    </citation>
    <scope>NUCLEOTIDE SEQUENCE</scope>
    <source>
        <strain evidence="18">pt0022</strain>
    </source>
</reference>
<feature type="coiled-coil region" evidence="15">
    <location>
        <begin position="1136"/>
        <end position="1163"/>
    </location>
</feature>
<dbReference type="GO" id="GO:0071474">
    <property type="term" value="P:cellular hyperosmotic response"/>
    <property type="evidence" value="ECO:0007669"/>
    <property type="project" value="UniProtKB-ARBA"/>
</dbReference>
<dbReference type="GO" id="GO:0140694">
    <property type="term" value="P:membraneless organelle assembly"/>
    <property type="evidence" value="ECO:0007669"/>
    <property type="project" value="UniProtKB-ARBA"/>
</dbReference>
<reference evidence="19" key="3">
    <citation type="submission" date="2024-02" db="UniProtKB">
        <authorList>
            <consortium name="WormBaseParasite"/>
        </authorList>
    </citation>
    <scope>IDENTIFICATION</scope>
    <source>
        <strain evidence="19">pt0022</strain>
    </source>
</reference>
<evidence type="ECO:0000256" key="2">
    <source>
        <dbReference type="ARBA" id="ARBA00004496"/>
    </source>
</evidence>
<comment type="similarity">
    <text evidence="14">Belongs to the protein kinase superfamily. Ser/Thr protein kinase family. WNK subfamily.</text>
</comment>
<dbReference type="SMART" id="SM00220">
    <property type="entry name" value="S_TKc"/>
    <property type="match status" value="1"/>
</dbReference>
<dbReference type="GO" id="GO:0140693">
    <property type="term" value="F:molecular condensate scaffold activity"/>
    <property type="evidence" value="ECO:0007669"/>
    <property type="project" value="UniProtKB-ARBA"/>
</dbReference>
<dbReference type="InterPro" id="IPR056865">
    <property type="entry name" value="CCTL2_WNK"/>
</dbReference>
<dbReference type="Proteomes" id="UP000093561">
    <property type="component" value="Unassembled WGS sequence"/>
</dbReference>
<dbReference type="SUPFAM" id="SSF56112">
    <property type="entry name" value="Protein kinase-like (PK-like)"/>
    <property type="match status" value="1"/>
</dbReference>
<protein>
    <recommendedName>
        <fullName evidence="3">non-specific serine/threonine protein kinase</fullName>
        <ecNumber evidence="3">2.7.11.1</ecNumber>
    </recommendedName>
</protein>
<evidence type="ECO:0000256" key="5">
    <source>
        <dbReference type="ARBA" id="ARBA00022490"/>
    </source>
</evidence>
<comment type="cofactor">
    <cofactor evidence="1">
        <name>Mg(2+)</name>
        <dbReference type="ChEBI" id="CHEBI:18420"/>
    </cofactor>
</comment>
<keyword evidence="11 15" id="KW-0175">Coiled coil</keyword>
<feature type="compositionally biased region" description="Low complexity" evidence="16">
    <location>
        <begin position="842"/>
        <end position="860"/>
    </location>
</feature>
<dbReference type="InterPro" id="IPR050588">
    <property type="entry name" value="WNK_Ser-Thr_kinase"/>
</dbReference>
<evidence type="ECO:0000256" key="9">
    <source>
        <dbReference type="ARBA" id="ARBA00022777"/>
    </source>
</evidence>
<dbReference type="Pfam" id="PF24889">
    <property type="entry name" value="CCTL2_WNK"/>
    <property type="match status" value="1"/>
</dbReference>
<evidence type="ECO:0000256" key="13">
    <source>
        <dbReference type="ARBA" id="ARBA00048679"/>
    </source>
</evidence>
<evidence type="ECO:0000256" key="10">
    <source>
        <dbReference type="ARBA" id="ARBA00022840"/>
    </source>
</evidence>
<dbReference type="InterPro" id="IPR000719">
    <property type="entry name" value="Prot_kinase_dom"/>
</dbReference>
<dbReference type="FunFam" id="1.10.510.10:FF:000006">
    <property type="entry name" value="Serine/threonine-protein kinase WNK1 isoform 2"/>
    <property type="match status" value="1"/>
</dbReference>
<feature type="compositionally biased region" description="Basic and acidic residues" evidence="16">
    <location>
        <begin position="186"/>
        <end position="196"/>
    </location>
</feature>
<dbReference type="InterPro" id="IPR024678">
    <property type="entry name" value="Kinase_OSR1/WNK_CCT"/>
</dbReference>
<comment type="subcellular location">
    <subcellularLocation>
        <location evidence="2">Cytoplasm</location>
    </subcellularLocation>
</comment>
<dbReference type="PROSITE" id="PS00108">
    <property type="entry name" value="PROTEIN_KINASE_ST"/>
    <property type="match status" value="1"/>
</dbReference>